<organism evidence="2 3">
    <name type="scientific">Microdochium bolleyi</name>
    <dbReference type="NCBI Taxonomy" id="196109"/>
    <lineage>
        <taxon>Eukaryota</taxon>
        <taxon>Fungi</taxon>
        <taxon>Dikarya</taxon>
        <taxon>Ascomycota</taxon>
        <taxon>Pezizomycotina</taxon>
        <taxon>Sordariomycetes</taxon>
        <taxon>Xylariomycetidae</taxon>
        <taxon>Xylariales</taxon>
        <taxon>Microdochiaceae</taxon>
        <taxon>Microdochium</taxon>
    </lineage>
</organism>
<evidence type="ECO:0000256" key="1">
    <source>
        <dbReference type="SAM" id="MobiDB-lite"/>
    </source>
</evidence>
<feature type="region of interest" description="Disordered" evidence="1">
    <location>
        <begin position="1"/>
        <end position="25"/>
    </location>
</feature>
<dbReference type="InterPro" id="IPR053187">
    <property type="entry name" value="Notoamide_regulator"/>
</dbReference>
<accession>A0A136IM66</accession>
<name>A0A136IM66_9PEZI</name>
<protein>
    <submittedName>
        <fullName evidence="2">Putative C6 transcription factor</fullName>
    </submittedName>
</protein>
<dbReference type="EMBL" id="KQ964271">
    <property type="protein sequence ID" value="KXJ86060.1"/>
    <property type="molecule type" value="Genomic_DNA"/>
</dbReference>
<dbReference type="CDD" id="cd12148">
    <property type="entry name" value="fungal_TF_MHR"/>
    <property type="match status" value="1"/>
</dbReference>
<dbReference type="InParanoid" id="A0A136IM66"/>
<sequence>MSDEQTLANERRRLRPLLPASTPGLPLAATGTAGARVRTVQLGSACEACRTRKSKATANADVLDLLRNLPEAEALSVLKKIRSGADVGTVVSHVRDGNLLLQMALEPESRFRYSFPYRSELPEDIVANNLYLDSFIYEASSLYSSAPAENARTASVQDGSLTHFARRSIEDYHCVYLKPFHSAQLIEPLLADARVSVWTTVCDDDALMRDLLGVWFRCEYQVSAAFQKDYFLEDLASGRQDFCSSLLVNAVLAYSCVCYPRFSDRSEYWKPQTLHYRFLAEAKRLWELEAMEPRITTIQAGIIFNVIHNLCGLDEIGQPYRIHAVALAQSLGLLDGSSPQGSLRMQNAYAYTAWTLYNWESIVAFSFVIRPLLREPPKWPLPDPASDLAWYGEFWVKYPLRHSLTPASFGQVFRARSQFRVIMNDYSQAACSPTSKPTHGEANQFRARLDSWFAGLPKPLLPRFIVLPGHLQLHMHYHYLLLTIHEPLREMIFPNEWPSPQQIVTEASKHLQTLLRLYFLRHGFEAMDIFLIVPLMLLGDECICALAKQTAQPGTIISPRQLEALRSTLILVAQGLYQQRRSHYLAEALFRVVRGRMHPAEAALLKNAMALDEQDGAADAAQQKRAMAQPVRSHWPVRVVRDRQGLDEQVLKKLVDSYAHLNIE</sequence>
<keyword evidence="3" id="KW-1185">Reference proteome</keyword>
<proteinExistence type="predicted"/>
<dbReference type="PANTHER" id="PTHR47256:SF1">
    <property type="entry name" value="ZN(II)2CYS6 TRANSCRIPTION FACTOR (EUROFUNG)"/>
    <property type="match status" value="1"/>
</dbReference>
<dbReference type="STRING" id="196109.A0A136IM66"/>
<dbReference type="PANTHER" id="PTHR47256">
    <property type="entry name" value="ZN(II)2CYS6 TRANSCRIPTION FACTOR (EUROFUNG)-RELATED"/>
    <property type="match status" value="1"/>
</dbReference>
<dbReference type="Proteomes" id="UP000070501">
    <property type="component" value="Unassembled WGS sequence"/>
</dbReference>
<reference evidence="3" key="1">
    <citation type="submission" date="2016-02" db="EMBL/GenBank/DDBJ databases">
        <title>Draft genome sequence of Microdochium bolleyi, a fungal endophyte of beachgrass.</title>
        <authorList>
            <consortium name="DOE Joint Genome Institute"/>
            <person name="David A.S."/>
            <person name="May G."/>
            <person name="Haridas S."/>
            <person name="Lim J."/>
            <person name="Wang M."/>
            <person name="Labutti K."/>
            <person name="Lipzen A."/>
            <person name="Barry K."/>
            <person name="Grigoriev I.V."/>
        </authorList>
    </citation>
    <scope>NUCLEOTIDE SEQUENCE [LARGE SCALE GENOMIC DNA]</scope>
    <source>
        <strain evidence="3">J235TASD1</strain>
    </source>
</reference>
<gene>
    <name evidence="2" type="ORF">Micbo1qcDRAFT_219902</name>
</gene>
<evidence type="ECO:0000313" key="2">
    <source>
        <dbReference type="EMBL" id="KXJ86060.1"/>
    </source>
</evidence>
<dbReference type="AlphaFoldDB" id="A0A136IM66"/>
<dbReference type="OrthoDB" id="426882at2759"/>
<evidence type="ECO:0000313" key="3">
    <source>
        <dbReference type="Proteomes" id="UP000070501"/>
    </source>
</evidence>